<dbReference type="PRINTS" id="PR01415">
    <property type="entry name" value="ANKYRIN"/>
</dbReference>
<protein>
    <recommendedName>
        <fullName evidence="15">Ankyrin-2-like</fullName>
    </recommendedName>
</protein>
<dbReference type="PANTHER" id="PTHR24123:SF49">
    <property type="entry name" value="ANKYRIN-2-LIKE ISOFORM X1"/>
    <property type="match status" value="1"/>
</dbReference>
<feature type="repeat" description="ANK" evidence="9">
    <location>
        <begin position="560"/>
        <end position="592"/>
    </location>
</feature>
<feature type="repeat" description="ANK" evidence="9">
    <location>
        <begin position="494"/>
        <end position="526"/>
    </location>
</feature>
<dbReference type="InterPro" id="IPR011029">
    <property type="entry name" value="DEATH-like_dom_sf"/>
</dbReference>
<dbReference type="Gene3D" id="2.60.40.2660">
    <property type="match status" value="1"/>
</dbReference>
<keyword evidence="7" id="KW-0472">Membrane</keyword>
<dbReference type="GO" id="GO:0007165">
    <property type="term" value="P:signal transduction"/>
    <property type="evidence" value="ECO:0007669"/>
    <property type="project" value="InterPro"/>
</dbReference>
<dbReference type="SMART" id="SM00005">
    <property type="entry name" value="DEATH"/>
    <property type="match status" value="1"/>
</dbReference>
<dbReference type="EMBL" id="JAGTTL010000003">
    <property type="protein sequence ID" value="KAK6324461.1"/>
    <property type="molecule type" value="Genomic_DNA"/>
</dbReference>
<feature type="repeat" description="ANK" evidence="9">
    <location>
        <begin position="461"/>
        <end position="493"/>
    </location>
</feature>
<evidence type="ECO:0000256" key="6">
    <source>
        <dbReference type="ARBA" id="ARBA00023043"/>
    </source>
</evidence>
<evidence type="ECO:0000256" key="8">
    <source>
        <dbReference type="ARBA" id="ARBA00023212"/>
    </source>
</evidence>
<feature type="repeat" description="ANK" evidence="9">
    <location>
        <begin position="90"/>
        <end position="122"/>
    </location>
</feature>
<feature type="repeat" description="ANK" evidence="9">
    <location>
        <begin position="593"/>
        <end position="625"/>
    </location>
</feature>
<evidence type="ECO:0000259" key="12">
    <source>
        <dbReference type="PROSITE" id="PS51145"/>
    </source>
</evidence>
<dbReference type="InterPro" id="IPR051165">
    <property type="entry name" value="Multifunctional_ANK_Repeat"/>
</dbReference>
<dbReference type="Proteomes" id="UP001356427">
    <property type="component" value="Unassembled WGS sequence"/>
</dbReference>
<dbReference type="SMART" id="SM00248">
    <property type="entry name" value="ANK"/>
    <property type="match status" value="22"/>
</dbReference>
<dbReference type="SUPFAM" id="SSF48403">
    <property type="entry name" value="Ankyrin repeat"/>
    <property type="match status" value="2"/>
</dbReference>
<dbReference type="PROSITE" id="PS51145">
    <property type="entry name" value="ZU5"/>
    <property type="match status" value="2"/>
</dbReference>
<keyword evidence="14" id="KW-1185">Reference proteome</keyword>
<dbReference type="FunFam" id="2.60.220.30:FF:000002">
    <property type="entry name" value="Ankyrin-3 isoform 2"/>
    <property type="match status" value="1"/>
</dbReference>
<feature type="repeat" description="ANK" evidence="9">
    <location>
        <begin position="685"/>
        <end position="717"/>
    </location>
</feature>
<name>A0AAN8ME43_9TELE</name>
<dbReference type="Pfam" id="PF17809">
    <property type="entry name" value="UPA_2"/>
    <property type="match status" value="1"/>
</dbReference>
<dbReference type="FunFam" id="2.60.220.30:FF:000001">
    <property type="entry name" value="Ankyrin-3 isoform 2"/>
    <property type="match status" value="1"/>
</dbReference>
<feature type="repeat" description="ANK" evidence="9">
    <location>
        <begin position="263"/>
        <end position="295"/>
    </location>
</feature>
<dbReference type="PROSITE" id="PS50088">
    <property type="entry name" value="ANK_REPEAT"/>
    <property type="match status" value="19"/>
</dbReference>
<feature type="repeat" description="ANK" evidence="9">
    <location>
        <begin position="57"/>
        <end position="89"/>
    </location>
</feature>
<dbReference type="FunFam" id="1.25.40.20:FF:000003">
    <property type="entry name" value="Ankyrin, isoform B"/>
    <property type="match status" value="1"/>
</dbReference>
<accession>A0AAN8ME43</accession>
<evidence type="ECO:0000256" key="1">
    <source>
        <dbReference type="ARBA" id="ARBA00004245"/>
    </source>
</evidence>
<dbReference type="Gene3D" id="2.60.220.30">
    <property type="match status" value="2"/>
</dbReference>
<dbReference type="Pfam" id="PF00023">
    <property type="entry name" value="Ank"/>
    <property type="match status" value="2"/>
</dbReference>
<evidence type="ECO:0000256" key="3">
    <source>
        <dbReference type="ARBA" id="ARBA00022490"/>
    </source>
</evidence>
<proteinExistence type="predicted"/>
<feature type="region of interest" description="Disordered" evidence="10">
    <location>
        <begin position="1593"/>
        <end position="1649"/>
    </location>
</feature>
<dbReference type="Gene3D" id="1.10.533.10">
    <property type="entry name" value="Death Domain, Fas"/>
    <property type="match status" value="1"/>
</dbReference>
<keyword evidence="3" id="KW-0963">Cytoplasm</keyword>
<feature type="repeat" description="ANK" evidence="9">
    <location>
        <begin position="296"/>
        <end position="328"/>
    </location>
</feature>
<evidence type="ECO:0000256" key="5">
    <source>
        <dbReference type="ARBA" id="ARBA00022737"/>
    </source>
</evidence>
<feature type="repeat" description="ANK" evidence="9">
    <location>
        <begin position="197"/>
        <end position="229"/>
    </location>
</feature>
<evidence type="ECO:0000256" key="2">
    <source>
        <dbReference type="ARBA" id="ARBA00004370"/>
    </source>
</evidence>
<comment type="subcellular location">
    <subcellularLocation>
        <location evidence="1">Cytoplasm</location>
        <location evidence="1">Cytoskeleton</location>
    </subcellularLocation>
    <subcellularLocation>
        <location evidence="2">Membrane</location>
    </subcellularLocation>
</comment>
<feature type="repeat" description="ANK" evidence="9">
    <location>
        <begin position="527"/>
        <end position="559"/>
    </location>
</feature>
<dbReference type="InterPro" id="IPR002110">
    <property type="entry name" value="Ankyrin_rpt"/>
</dbReference>
<evidence type="ECO:0000259" key="11">
    <source>
        <dbReference type="PROSITE" id="PS50017"/>
    </source>
</evidence>
<comment type="caution">
    <text evidence="13">The sequence shown here is derived from an EMBL/GenBank/DDBJ whole genome shotgun (WGS) entry which is preliminary data.</text>
</comment>
<sequence>MASSSSTSPEGGTPLHQNRIRQSDSNTSFLRAARAGSLDKVLEFLKDGVDISTCNQNGLNALHLAAKEGHEALVEELLERGSAVDSATKKGNTALHIASLAGQKEVARLLLKRGADINAQSQNGFTPLYMAAQENHLEVVRYLLENGGNQSTATEVRLPALHIAARKDDTKSAALLLQNDHNADVQSKMMVNRTTESGFTPLHIAAHYGNVNVSTLLLNRGAAIDFTARNGITPLHVASKRGNTNMVALLLDRGAQIDAKTRDGLTPLHCAARSGHDPAVGLLLERGAPLLARTKNGLSALHMSAQGDHVECVKHLLQHKAPVDDVTLDYLTALHVAAHCGHYRVTKLLLDKRANPNVRALNGFTPLHIACKKNRVKVMELLVKYGASIQAVTESGLTPIHVSAFMGHLNMVLMLLQSGASPDVCNIRGETALHMAARAGQMEVVRCLLRNGALVDAVAREDQTPLHIASRLGKTEIVQLLLQHMAHPDASTTNGYTPLHIAAREGQLETTAVLLEAGASHSLATKKGFTPLHVAAKYGSLEVAKLLLQRKAMPDDAGKNGLTPLHVAAHYDNQQVALLLLDKGASPHATAKNGYTPLHIAAKKNQTSIASSLLQYGAETNVLTKQGVTPLHLASQEGHSDMTTLLLGKGAHVNTPTKSGLTPSPLSPLSSWSLAKREPGPQTKLGYTPLIVACHYGNVKMVNFLLQQGASVNAKTKNGYTPLHQAAQQGHTHIINVLLQHGALPNTTTGNGNTALSIAMRLGYISVVDTLKVVTEEVITTTTTVTSEKHKMNVPETMTEILDVSDEEGEDTMTGDGGEYLRAEDLRELGDDSLPGQYLDGFNYMSHNLDRSIQTPIHQRDGVLIEDMITSHQVSSLSRENEKESFRLSWGAEHLDNVVLSSSLLHSGQSSPCLDHDNSSFMVDARGGAMRGCRHNGLRIIVPPRKCSAPTRVTCRLVKRHRLASMPPLVEGEGLAGRIIEVGPTGAQFLGPVIVEIPHFAALRGTERELVILRSEMGESWREHHCEHSEEELNQILNGMDEELDSPEELEKKRICRIITRDFPQYFAVVSRIKQDSRLIGPEGGVLSSTLVPQVQAVFPEGALTKNIRVGLQAQPIGVDLVKRILGNRATFSPIVTLEPRRRKFHKPITMTIPVPKSSSNDGTANVFGGDTPTLRLLCSITGGTTPAQWEDITGSTPLTFINQCVSFTTNVSARFWLIDCRQTQEAVSFSTQLYREIICVPYMAKFVIFAKTLDPIEARLRCFCMTDDKMDKTLEQQENFTEVARSRDVEVLEGKPIFADCFGNLVPLTKSGQHHAFSFYAFKENRLALFIKESDSDLDADDESDKSDKKLDWHDDADRKEETLAIIADLLGFSWTELARELEFNEDEIQEVRIEKPNSLQEQSQALLQRWAEREGKHATEDSLIKRLTKINRMDIVHLIETQRNKSAQEHTSRTYAEIEKTLDQMSVALSSVQEDVDSPRLVRRVDSSPRPPPAVSEEDLSVASLLDIPSWAEPMGHTHSESMHGLLEDLEITTEPSANPWTSEDFAITRESAATEQADEMTDIPPQTVTEEQYTDEHGHTVFRKVMFSERESDPVWGEESAEGREVSRVERNTAVEGQWTETHHSDPALTSDLPTARDDFTQGQDV</sequence>
<dbReference type="Pfam" id="PF12796">
    <property type="entry name" value="Ank_2"/>
    <property type="match status" value="6"/>
</dbReference>
<feature type="repeat" description="ANK" evidence="9">
    <location>
        <begin position="718"/>
        <end position="750"/>
    </location>
</feature>
<reference evidence="13 14" key="1">
    <citation type="submission" date="2021-04" db="EMBL/GenBank/DDBJ databases">
        <authorList>
            <person name="De Guttry C."/>
            <person name="Zahm M."/>
            <person name="Klopp C."/>
            <person name="Cabau C."/>
            <person name="Louis A."/>
            <person name="Berthelot C."/>
            <person name="Parey E."/>
            <person name="Roest Crollius H."/>
            <person name="Montfort J."/>
            <person name="Robinson-Rechavi M."/>
            <person name="Bucao C."/>
            <person name="Bouchez O."/>
            <person name="Gislard M."/>
            <person name="Lluch J."/>
            <person name="Milhes M."/>
            <person name="Lampietro C."/>
            <person name="Lopez Roques C."/>
            <person name="Donnadieu C."/>
            <person name="Braasch I."/>
            <person name="Desvignes T."/>
            <person name="Postlethwait J."/>
            <person name="Bobe J."/>
            <person name="Wedekind C."/>
            <person name="Guiguen Y."/>
        </authorList>
    </citation>
    <scope>NUCLEOTIDE SEQUENCE [LARGE SCALE GENOMIC DNA]</scope>
    <source>
        <strain evidence="13">Cs_M1</strain>
        <tissue evidence="13">Blood</tissue>
    </source>
</reference>
<dbReference type="PANTHER" id="PTHR24123">
    <property type="entry name" value="ANKYRIN REPEAT-CONTAINING"/>
    <property type="match status" value="1"/>
</dbReference>
<dbReference type="FunFam" id="1.25.40.20:FF:000001">
    <property type="entry name" value="Ankyrin-2 isoform 2"/>
    <property type="match status" value="1"/>
</dbReference>
<dbReference type="Gene3D" id="1.25.40.20">
    <property type="entry name" value="Ankyrin repeat-containing domain"/>
    <property type="match status" value="3"/>
</dbReference>
<feature type="domain" description="ZU5" evidence="12">
    <location>
        <begin position="917"/>
        <end position="1072"/>
    </location>
</feature>
<dbReference type="FunFam" id="1.10.533.10:FF:000002">
    <property type="entry name" value="Ankyrin-3 isoform 2"/>
    <property type="match status" value="1"/>
</dbReference>
<evidence type="ECO:0000313" key="14">
    <source>
        <dbReference type="Proteomes" id="UP001356427"/>
    </source>
</evidence>
<feature type="repeat" description="ANK" evidence="9">
    <location>
        <begin position="230"/>
        <end position="262"/>
    </location>
</feature>
<feature type="repeat" description="ANK" evidence="9">
    <location>
        <begin position="362"/>
        <end position="394"/>
    </location>
</feature>
<dbReference type="Pfam" id="PF00791">
    <property type="entry name" value="ZU5"/>
    <property type="match status" value="1"/>
</dbReference>
<evidence type="ECO:0000256" key="9">
    <source>
        <dbReference type="PROSITE-ProRule" id="PRU00023"/>
    </source>
</evidence>
<dbReference type="InterPro" id="IPR040745">
    <property type="entry name" value="Ankyrin_UPA"/>
</dbReference>
<dbReference type="InterPro" id="IPR000906">
    <property type="entry name" value="ZU5_dom"/>
</dbReference>
<keyword evidence="8" id="KW-0206">Cytoskeleton</keyword>
<dbReference type="Pfam" id="PF13637">
    <property type="entry name" value="Ank_4"/>
    <property type="match status" value="1"/>
</dbReference>
<dbReference type="InterPro" id="IPR036770">
    <property type="entry name" value="Ankyrin_rpt-contain_sf"/>
</dbReference>
<evidence type="ECO:0000256" key="10">
    <source>
        <dbReference type="SAM" id="MobiDB-lite"/>
    </source>
</evidence>
<feature type="domain" description="Death" evidence="11">
    <location>
        <begin position="1361"/>
        <end position="1445"/>
    </location>
</feature>
<dbReference type="PROSITE" id="PS50017">
    <property type="entry name" value="DEATH_DOMAIN"/>
    <property type="match status" value="1"/>
</dbReference>
<evidence type="ECO:0000313" key="13">
    <source>
        <dbReference type="EMBL" id="KAK6324461.1"/>
    </source>
</evidence>
<feature type="region of interest" description="Disordered" evidence="10">
    <location>
        <begin position="1"/>
        <end position="25"/>
    </location>
</feature>
<dbReference type="SUPFAM" id="SSF47986">
    <property type="entry name" value="DEATH domain"/>
    <property type="match status" value="1"/>
</dbReference>
<evidence type="ECO:0008006" key="15">
    <source>
        <dbReference type="Google" id="ProtNLM"/>
    </source>
</evidence>
<keyword evidence="5" id="KW-0677">Repeat</keyword>
<dbReference type="SMART" id="SM00218">
    <property type="entry name" value="ZU5"/>
    <property type="match status" value="1"/>
</dbReference>
<feature type="compositionally biased region" description="Basic and acidic residues" evidence="10">
    <location>
        <begin position="1604"/>
        <end position="1616"/>
    </location>
</feature>
<feature type="repeat" description="ANK" evidence="9">
    <location>
        <begin position="123"/>
        <end position="155"/>
    </location>
</feature>
<feature type="domain" description="ZU5" evidence="12">
    <location>
        <begin position="1074"/>
        <end position="1181"/>
    </location>
</feature>
<feature type="repeat" description="ANK" evidence="9">
    <location>
        <begin position="329"/>
        <end position="361"/>
    </location>
</feature>
<dbReference type="Pfam" id="PF00531">
    <property type="entry name" value="Death"/>
    <property type="match status" value="1"/>
</dbReference>
<keyword evidence="6 9" id="KW-0040">ANK repeat</keyword>
<organism evidence="13 14">
    <name type="scientific">Coregonus suidteri</name>
    <dbReference type="NCBI Taxonomy" id="861788"/>
    <lineage>
        <taxon>Eukaryota</taxon>
        <taxon>Metazoa</taxon>
        <taxon>Chordata</taxon>
        <taxon>Craniata</taxon>
        <taxon>Vertebrata</taxon>
        <taxon>Euteleostomi</taxon>
        <taxon>Actinopterygii</taxon>
        <taxon>Neopterygii</taxon>
        <taxon>Teleostei</taxon>
        <taxon>Protacanthopterygii</taxon>
        <taxon>Salmoniformes</taxon>
        <taxon>Salmonidae</taxon>
        <taxon>Coregoninae</taxon>
        <taxon>Coregonus</taxon>
    </lineage>
</organism>
<keyword evidence="4" id="KW-0597">Phosphoprotein</keyword>
<dbReference type="GO" id="GO:0016020">
    <property type="term" value="C:membrane"/>
    <property type="evidence" value="ECO:0007669"/>
    <property type="project" value="UniProtKB-SubCell"/>
</dbReference>
<feature type="repeat" description="ANK" evidence="9">
    <location>
        <begin position="626"/>
        <end position="658"/>
    </location>
</feature>
<evidence type="ECO:0000256" key="4">
    <source>
        <dbReference type="ARBA" id="ARBA00022553"/>
    </source>
</evidence>
<dbReference type="GO" id="GO:0005856">
    <property type="term" value="C:cytoskeleton"/>
    <property type="evidence" value="ECO:0007669"/>
    <property type="project" value="UniProtKB-SubCell"/>
</dbReference>
<feature type="repeat" description="ANK" evidence="9">
    <location>
        <begin position="428"/>
        <end position="460"/>
    </location>
</feature>
<evidence type="ECO:0000256" key="7">
    <source>
        <dbReference type="ARBA" id="ARBA00023136"/>
    </source>
</evidence>
<dbReference type="PROSITE" id="PS50297">
    <property type="entry name" value="ANK_REP_REGION"/>
    <property type="match status" value="19"/>
</dbReference>
<dbReference type="InterPro" id="IPR000488">
    <property type="entry name" value="Death_dom"/>
</dbReference>
<feature type="repeat" description="ANK" evidence="9">
    <location>
        <begin position="395"/>
        <end position="427"/>
    </location>
</feature>
<gene>
    <name evidence="13" type="ORF">J4Q44_G00038030</name>
</gene>